<reference evidence="1 2" key="1">
    <citation type="journal article" date="2020" name="Nat. Food">
        <title>A phased Vanilla planifolia genome enables genetic improvement of flavour and production.</title>
        <authorList>
            <person name="Hasing T."/>
            <person name="Tang H."/>
            <person name="Brym M."/>
            <person name="Khazi F."/>
            <person name="Huang T."/>
            <person name="Chambers A.H."/>
        </authorList>
    </citation>
    <scope>NUCLEOTIDE SEQUENCE [LARGE SCALE GENOMIC DNA]</scope>
    <source>
        <tissue evidence="1">Leaf</tissue>
    </source>
</reference>
<dbReference type="EMBL" id="JADCNM010000014">
    <property type="protein sequence ID" value="KAG0454233.1"/>
    <property type="molecule type" value="Genomic_DNA"/>
</dbReference>
<organism evidence="1 2">
    <name type="scientific">Vanilla planifolia</name>
    <name type="common">Vanilla</name>
    <dbReference type="NCBI Taxonomy" id="51239"/>
    <lineage>
        <taxon>Eukaryota</taxon>
        <taxon>Viridiplantae</taxon>
        <taxon>Streptophyta</taxon>
        <taxon>Embryophyta</taxon>
        <taxon>Tracheophyta</taxon>
        <taxon>Spermatophyta</taxon>
        <taxon>Magnoliopsida</taxon>
        <taxon>Liliopsida</taxon>
        <taxon>Asparagales</taxon>
        <taxon>Orchidaceae</taxon>
        <taxon>Vanilloideae</taxon>
        <taxon>Vanilleae</taxon>
        <taxon>Vanilla</taxon>
    </lineage>
</organism>
<evidence type="ECO:0000313" key="1">
    <source>
        <dbReference type="EMBL" id="KAG0454233.1"/>
    </source>
</evidence>
<proteinExistence type="predicted"/>
<name>A0A835PMY3_VANPL</name>
<gene>
    <name evidence="1" type="ORF">HPP92_025537</name>
</gene>
<accession>A0A835PMY3</accession>
<dbReference type="Proteomes" id="UP000639772">
    <property type="component" value="Unassembled WGS sequence"/>
</dbReference>
<dbReference type="Gene3D" id="2.40.70.10">
    <property type="entry name" value="Acid Proteases"/>
    <property type="match status" value="1"/>
</dbReference>
<dbReference type="InterPro" id="IPR021109">
    <property type="entry name" value="Peptidase_aspartic_dom_sf"/>
</dbReference>
<sequence length="135" mass="15168">MIVIKYNDRMFEGTLWTKKGGNTYVSKFRLEWTIDNGAASTPIIGGGTFYYLNLESINVNGGKHIIIKPSKDENLGSIIINFSITFTYIDGETIGALTLKMARVIHLPLLNYMNSNNTTKLICYNSLMFSQENLS</sequence>
<protein>
    <submittedName>
        <fullName evidence="1">Uncharacterized protein</fullName>
    </submittedName>
</protein>
<evidence type="ECO:0000313" key="2">
    <source>
        <dbReference type="Proteomes" id="UP000639772"/>
    </source>
</evidence>
<comment type="caution">
    <text evidence="1">The sequence shown here is derived from an EMBL/GenBank/DDBJ whole genome shotgun (WGS) entry which is preliminary data.</text>
</comment>
<dbReference type="AlphaFoldDB" id="A0A835PMY3"/>